<proteinExistence type="predicted"/>
<dbReference type="SUPFAM" id="SSF53474">
    <property type="entry name" value="alpha/beta-Hydrolases"/>
    <property type="match status" value="1"/>
</dbReference>
<dbReference type="PANTHER" id="PTHR42886:SF53">
    <property type="entry name" value="ALPHA_BETA-HYDROLASES SUPERFAMILY PROTEIN"/>
    <property type="match status" value="1"/>
</dbReference>
<gene>
    <name evidence="2" type="ORF">CTEN210_02431</name>
</gene>
<name>A0AAD3CH15_9STRA</name>
<reference evidence="2 3" key="1">
    <citation type="journal article" date="2021" name="Sci. Rep.">
        <title>The genome of the diatom Chaetoceros tenuissimus carries an ancient integrated fragment of an extant virus.</title>
        <authorList>
            <person name="Hongo Y."/>
            <person name="Kimura K."/>
            <person name="Takaki Y."/>
            <person name="Yoshida Y."/>
            <person name="Baba S."/>
            <person name="Kobayashi G."/>
            <person name="Nagasaki K."/>
            <person name="Hano T."/>
            <person name="Tomaru Y."/>
        </authorList>
    </citation>
    <scope>NUCLEOTIDE SEQUENCE [LARGE SCALE GENOMIC DNA]</scope>
    <source>
        <strain evidence="2 3">NIES-3715</strain>
    </source>
</reference>
<dbReference type="Gene3D" id="3.40.50.1820">
    <property type="entry name" value="alpha/beta hydrolase"/>
    <property type="match status" value="1"/>
</dbReference>
<dbReference type="Proteomes" id="UP001054902">
    <property type="component" value="Unassembled WGS sequence"/>
</dbReference>
<dbReference type="InterPro" id="IPR029058">
    <property type="entry name" value="AB_hydrolase_fold"/>
</dbReference>
<organism evidence="2 3">
    <name type="scientific">Chaetoceros tenuissimus</name>
    <dbReference type="NCBI Taxonomy" id="426638"/>
    <lineage>
        <taxon>Eukaryota</taxon>
        <taxon>Sar</taxon>
        <taxon>Stramenopiles</taxon>
        <taxon>Ochrophyta</taxon>
        <taxon>Bacillariophyta</taxon>
        <taxon>Coscinodiscophyceae</taxon>
        <taxon>Chaetocerotophycidae</taxon>
        <taxon>Chaetocerotales</taxon>
        <taxon>Chaetocerotaceae</taxon>
        <taxon>Chaetoceros</taxon>
    </lineage>
</organism>
<dbReference type="EMBL" id="BLLK01000022">
    <property type="protein sequence ID" value="GFH45957.1"/>
    <property type="molecule type" value="Genomic_DNA"/>
</dbReference>
<protein>
    <recommendedName>
        <fullName evidence="1">Serine aminopeptidase S33 domain-containing protein</fullName>
    </recommendedName>
</protein>
<evidence type="ECO:0000259" key="1">
    <source>
        <dbReference type="Pfam" id="PF12146"/>
    </source>
</evidence>
<accession>A0AAD3CH15</accession>
<evidence type="ECO:0000313" key="3">
    <source>
        <dbReference type="Proteomes" id="UP001054902"/>
    </source>
</evidence>
<dbReference type="InterPro" id="IPR022742">
    <property type="entry name" value="Hydrolase_4"/>
</dbReference>
<dbReference type="PRINTS" id="PR00111">
    <property type="entry name" value="ABHYDROLASE"/>
</dbReference>
<comment type="caution">
    <text evidence="2">The sequence shown here is derived from an EMBL/GenBank/DDBJ whole genome shotgun (WGS) entry which is preliminary data.</text>
</comment>
<dbReference type="Pfam" id="PF12146">
    <property type="entry name" value="Hydrolase_4"/>
    <property type="match status" value="1"/>
</dbReference>
<sequence length="346" mass="39512">MSSSRFILHPLLDPYSCAGYPSGWMRNKPENEVHFMVSSIKKKSLNKNCFQIWRRRSNDHTPGNDISELACSLITRGDCDLNDPISSTDLTKKLVSKKRKINTTKPVIIICHGFASWRNQMLLSNLAVDLSNAMDMHVLRFDFTGNGHSKGDWKYANYDQDFKDLLSVVNFVENGLDCSIHCIIGHSQGSASVLKYSSVCSKKEPPPCKYFVNLAGRYSVQNDFDPSRTFKPDKCIDLKQQGYFTMTQRGEKEDRIRKVTQEQIDMRNRHDVSSTIEMLQSNENVNILTIHGDSDNIVPIENAYRFDKEIGNHKLYIVKNADHNFNGLKYHDELVTAIAGFCLKKN</sequence>
<dbReference type="InterPro" id="IPR000073">
    <property type="entry name" value="AB_hydrolase_1"/>
</dbReference>
<dbReference type="PANTHER" id="PTHR42886">
    <property type="entry name" value="RE40534P-RELATED"/>
    <property type="match status" value="1"/>
</dbReference>
<keyword evidence="3" id="KW-1185">Reference proteome</keyword>
<feature type="domain" description="Serine aminopeptidase S33" evidence="1">
    <location>
        <begin position="104"/>
        <end position="324"/>
    </location>
</feature>
<evidence type="ECO:0000313" key="2">
    <source>
        <dbReference type="EMBL" id="GFH45957.1"/>
    </source>
</evidence>
<dbReference type="AlphaFoldDB" id="A0AAD3CH15"/>